<evidence type="ECO:0000313" key="1">
    <source>
        <dbReference type="EMBL" id="MDO6425159.1"/>
    </source>
</evidence>
<feature type="non-terminal residue" evidence="1">
    <location>
        <position position="63"/>
    </location>
</feature>
<dbReference type="AlphaFoldDB" id="A0AAW7XC54"/>
<dbReference type="EMBL" id="JAUOPB010000343">
    <property type="protein sequence ID" value="MDO6425159.1"/>
    <property type="molecule type" value="Genomic_DNA"/>
</dbReference>
<comment type="caution">
    <text evidence="1">The sequence shown here is derived from an EMBL/GenBank/DDBJ whole genome shotgun (WGS) entry which is preliminary data.</text>
</comment>
<reference evidence="1" key="1">
    <citation type="submission" date="2023-07" db="EMBL/GenBank/DDBJ databases">
        <title>Genome content predicts the carbon catabolic preferences of heterotrophic bacteria.</title>
        <authorList>
            <person name="Gralka M."/>
        </authorList>
    </citation>
    <scope>NUCLEOTIDE SEQUENCE</scope>
    <source>
        <strain evidence="1">I3M17_2</strain>
    </source>
</reference>
<sequence>MKLIKHPFVKMVTKLSVYLAILFFANPMLAKYAFGQGLAETKISILKIDATPLEILKEVESKT</sequence>
<name>A0AAW7XC54_9GAMM</name>
<gene>
    <name evidence="1" type="ORF">Q4521_21960</name>
</gene>
<proteinExistence type="predicted"/>
<evidence type="ECO:0000313" key="2">
    <source>
        <dbReference type="Proteomes" id="UP001169760"/>
    </source>
</evidence>
<protein>
    <submittedName>
        <fullName evidence="1">Uncharacterized protein</fullName>
    </submittedName>
</protein>
<dbReference type="Proteomes" id="UP001169760">
    <property type="component" value="Unassembled WGS sequence"/>
</dbReference>
<accession>A0AAW7XC54</accession>
<organism evidence="1 2">
    <name type="scientific">Saccharophagus degradans</name>
    <dbReference type="NCBI Taxonomy" id="86304"/>
    <lineage>
        <taxon>Bacteria</taxon>
        <taxon>Pseudomonadati</taxon>
        <taxon>Pseudomonadota</taxon>
        <taxon>Gammaproteobacteria</taxon>
        <taxon>Cellvibrionales</taxon>
        <taxon>Cellvibrionaceae</taxon>
        <taxon>Saccharophagus</taxon>
    </lineage>
</organism>